<organism evidence="2 3">
    <name type="scientific">Corynebacterium yonathiae</name>
    <dbReference type="NCBI Taxonomy" id="2913504"/>
    <lineage>
        <taxon>Bacteria</taxon>
        <taxon>Bacillati</taxon>
        <taxon>Actinomycetota</taxon>
        <taxon>Actinomycetes</taxon>
        <taxon>Mycobacteriales</taxon>
        <taxon>Corynebacteriaceae</taxon>
        <taxon>Corynebacterium</taxon>
    </lineage>
</organism>
<evidence type="ECO:0000313" key="3">
    <source>
        <dbReference type="Proteomes" id="UP001146439"/>
    </source>
</evidence>
<sequence>MLTTLAAAVGLFVATNIDDIIVLSLFFARGAGRKGTTAAILMGQYLGFLGILVASSVVGLGFNAVIPTDLIRYFGLIPLLLGLWAAWQAFRGEDDDEDISGTKLSTLAVAGVTFANGGDNIGVYVPVFTTSTPAEVAVYCAVFLVLVVPLVWAARFVATRPGIAEALEKWESVLFPVVLILLGIAILLAV</sequence>
<keyword evidence="1" id="KW-0812">Transmembrane</keyword>
<dbReference type="InterPro" id="IPR004676">
    <property type="entry name" value="Cd-R_transporter"/>
</dbReference>
<keyword evidence="1" id="KW-1133">Transmembrane helix</keyword>
<dbReference type="EMBL" id="JAKMUZ010000001">
    <property type="protein sequence ID" value="MCZ9294981.1"/>
    <property type="molecule type" value="Genomic_DNA"/>
</dbReference>
<dbReference type="AlphaFoldDB" id="A0A9X3RL88"/>
<evidence type="ECO:0000256" key="1">
    <source>
        <dbReference type="SAM" id="Phobius"/>
    </source>
</evidence>
<accession>A0A9X3RL88</accession>
<evidence type="ECO:0000313" key="2">
    <source>
        <dbReference type="EMBL" id="MCZ9294981.1"/>
    </source>
</evidence>
<protein>
    <submittedName>
        <fullName evidence="2">Cadmium resistance transporter</fullName>
    </submittedName>
</protein>
<proteinExistence type="predicted"/>
<feature type="transmembrane region" description="Helical" evidence="1">
    <location>
        <begin position="41"/>
        <end position="66"/>
    </location>
</feature>
<keyword evidence="1" id="KW-0472">Membrane</keyword>
<reference evidence="2" key="1">
    <citation type="submission" date="2022-02" db="EMBL/GenBank/DDBJ databases">
        <title>Corynebacterium sp. from urogenital microbiome.</title>
        <authorList>
            <person name="Cappelli E.A."/>
            <person name="Ribeiro T.G."/>
            <person name="Peixe L."/>
        </authorList>
    </citation>
    <scope>NUCLEOTIDE SEQUENCE</scope>
    <source>
        <strain evidence="2">C21Ua_68</strain>
    </source>
</reference>
<dbReference type="RefSeq" id="WP_238802127.1">
    <property type="nucleotide sequence ID" value="NZ_JAKMUZ010000001.1"/>
</dbReference>
<name>A0A9X3RL88_9CORY</name>
<feature type="transmembrane region" description="Helical" evidence="1">
    <location>
        <begin position="136"/>
        <end position="158"/>
    </location>
</feature>
<feature type="transmembrane region" description="Helical" evidence="1">
    <location>
        <begin position="170"/>
        <end position="189"/>
    </location>
</feature>
<dbReference type="Proteomes" id="UP001146439">
    <property type="component" value="Unassembled WGS sequence"/>
</dbReference>
<dbReference type="Pfam" id="PF03596">
    <property type="entry name" value="Cad"/>
    <property type="match status" value="1"/>
</dbReference>
<gene>
    <name evidence="2" type="ORF">L8V22_00160</name>
</gene>
<comment type="caution">
    <text evidence="2">The sequence shown here is derived from an EMBL/GenBank/DDBJ whole genome shotgun (WGS) entry which is preliminary data.</text>
</comment>
<feature type="transmembrane region" description="Helical" evidence="1">
    <location>
        <begin position="73"/>
        <end position="90"/>
    </location>
</feature>